<accession>A0A6D2IBM7</accession>
<proteinExistence type="predicted"/>
<evidence type="ECO:0000313" key="2">
    <source>
        <dbReference type="Proteomes" id="UP000467841"/>
    </source>
</evidence>
<evidence type="ECO:0000313" key="1">
    <source>
        <dbReference type="EMBL" id="CAA7025644.1"/>
    </source>
</evidence>
<organism evidence="1 2">
    <name type="scientific">Microthlaspi erraticum</name>
    <dbReference type="NCBI Taxonomy" id="1685480"/>
    <lineage>
        <taxon>Eukaryota</taxon>
        <taxon>Viridiplantae</taxon>
        <taxon>Streptophyta</taxon>
        <taxon>Embryophyta</taxon>
        <taxon>Tracheophyta</taxon>
        <taxon>Spermatophyta</taxon>
        <taxon>Magnoliopsida</taxon>
        <taxon>eudicotyledons</taxon>
        <taxon>Gunneridae</taxon>
        <taxon>Pentapetalae</taxon>
        <taxon>rosids</taxon>
        <taxon>malvids</taxon>
        <taxon>Brassicales</taxon>
        <taxon>Brassicaceae</taxon>
        <taxon>Coluteocarpeae</taxon>
        <taxon>Microthlaspi</taxon>
    </lineage>
</organism>
<dbReference type="AlphaFoldDB" id="A0A6D2IBM7"/>
<keyword evidence="2" id="KW-1185">Reference proteome</keyword>
<dbReference type="Proteomes" id="UP000467841">
    <property type="component" value="Unassembled WGS sequence"/>
</dbReference>
<reference evidence="1" key="1">
    <citation type="submission" date="2020-01" db="EMBL/GenBank/DDBJ databases">
        <authorList>
            <person name="Mishra B."/>
        </authorList>
    </citation>
    <scope>NUCLEOTIDE SEQUENCE [LARGE SCALE GENOMIC DNA]</scope>
</reference>
<dbReference type="CDD" id="cd09272">
    <property type="entry name" value="RNase_HI_RT_Ty1"/>
    <property type="match status" value="1"/>
</dbReference>
<dbReference type="PANTHER" id="PTHR11439:SF463">
    <property type="entry name" value="REVERSE TRANSCRIPTASE TY1_COPIA-TYPE DOMAIN-CONTAINING PROTEIN"/>
    <property type="match status" value="1"/>
</dbReference>
<dbReference type="EMBL" id="CACVBM020001021">
    <property type="protein sequence ID" value="CAA7025644.1"/>
    <property type="molecule type" value="Genomic_DNA"/>
</dbReference>
<name>A0A6D2IBM7_9BRAS</name>
<evidence type="ECO:0008006" key="3">
    <source>
        <dbReference type="Google" id="ProtNLM"/>
    </source>
</evidence>
<sequence>MSVTSAPKASHIKAAHKVLHYLKGTIGLGIFYSADSDLLLKGFSDVDWNSCADTRRSTPGFCMFLGPSLISWKSKKQQTSSHTSAESEYQAMEFAVREITWLVNLLTEF</sequence>
<comment type="caution">
    <text evidence="1">The sequence shown here is derived from an EMBL/GenBank/DDBJ whole genome shotgun (WGS) entry which is preliminary data.</text>
</comment>
<gene>
    <name evidence="1" type="ORF">MERR_LOCUS12879</name>
</gene>
<dbReference type="OrthoDB" id="1102953at2759"/>
<protein>
    <recommendedName>
        <fullName evidence="3">Reverse transcriptase Ty1/copia-type domain-containing protein</fullName>
    </recommendedName>
</protein>
<dbReference type="PANTHER" id="PTHR11439">
    <property type="entry name" value="GAG-POL-RELATED RETROTRANSPOSON"/>
    <property type="match status" value="1"/>
</dbReference>